<dbReference type="GO" id="GO:0008270">
    <property type="term" value="F:zinc ion binding"/>
    <property type="evidence" value="ECO:0007669"/>
    <property type="project" value="UniProtKB-KW"/>
</dbReference>
<feature type="non-terminal residue" evidence="16">
    <location>
        <position position="267"/>
    </location>
</feature>
<keyword evidence="17" id="KW-1185">Reference proteome</keyword>
<evidence type="ECO:0000256" key="3">
    <source>
        <dbReference type="ARBA" id="ARBA00022679"/>
    </source>
</evidence>
<feature type="domain" description="TAZ-type" evidence="15">
    <location>
        <begin position="61"/>
        <end position="142"/>
    </location>
</feature>
<dbReference type="InterPro" id="IPR000197">
    <property type="entry name" value="Znf_TAZ"/>
</dbReference>
<feature type="compositionally biased region" description="Low complexity" evidence="14">
    <location>
        <begin position="171"/>
        <end position="183"/>
    </location>
</feature>
<dbReference type="GO" id="GO:0005667">
    <property type="term" value="C:transcription regulator complex"/>
    <property type="evidence" value="ECO:0007669"/>
    <property type="project" value="TreeGrafter"/>
</dbReference>
<evidence type="ECO:0000256" key="7">
    <source>
        <dbReference type="ARBA" id="ARBA00022853"/>
    </source>
</evidence>
<evidence type="ECO:0000256" key="11">
    <source>
        <dbReference type="ARBA" id="ARBA00023242"/>
    </source>
</evidence>
<keyword evidence="7" id="KW-0156">Chromatin regulator</keyword>
<dbReference type="Gene3D" id="3.30.60.90">
    <property type="match status" value="1"/>
</dbReference>
<sequence>MNKKKQGSSTGNEVADKLYSQFEKHKEDFDLCETCRDSVPHEHPMEQIKPLIGAESGDSSGNNRFESIQRCILSLVHACQCRDANCRRVSCHKMKRVVQHTKMCKKRVNASCPVCKQLIALCCYHAKHCSRDSCSVPFCMNIRQKLAEQKRSIARRADMMMRRRIDGLQAVAGGPSASGSGSALVGPTSVPTPPPDNKPFAGTHMKGGMPGPSPLSQVPSMSSMQAHPQSGQHPQQQRGGFMSSGMMPPQQQQPQPGGMQQMGQGIP</sequence>
<comment type="subcellular location">
    <subcellularLocation>
        <location evidence="1">Nucleus</location>
    </subcellularLocation>
</comment>
<evidence type="ECO:0000256" key="5">
    <source>
        <dbReference type="ARBA" id="ARBA00022771"/>
    </source>
</evidence>
<evidence type="ECO:0000256" key="2">
    <source>
        <dbReference type="ARBA" id="ARBA00013184"/>
    </source>
</evidence>
<dbReference type="InterPro" id="IPR043145">
    <property type="entry name" value="Znf_ZZ_sf"/>
</dbReference>
<dbReference type="Proteomes" id="UP000054047">
    <property type="component" value="Unassembled WGS sequence"/>
</dbReference>
<feature type="compositionally biased region" description="Low complexity" evidence="14">
    <location>
        <begin position="245"/>
        <end position="267"/>
    </location>
</feature>
<dbReference type="AlphaFoldDB" id="A0A0C2F1Z0"/>
<evidence type="ECO:0000256" key="1">
    <source>
        <dbReference type="ARBA" id="ARBA00004123"/>
    </source>
</evidence>
<dbReference type="GO" id="GO:0003713">
    <property type="term" value="F:transcription coactivator activity"/>
    <property type="evidence" value="ECO:0007669"/>
    <property type="project" value="TreeGrafter"/>
</dbReference>
<dbReference type="SMART" id="SM00551">
    <property type="entry name" value="ZnF_TAZ"/>
    <property type="match status" value="1"/>
</dbReference>
<accession>A0A0C2F1Z0</accession>
<evidence type="ECO:0000256" key="4">
    <source>
        <dbReference type="ARBA" id="ARBA00022723"/>
    </source>
</evidence>
<keyword evidence="9" id="KW-0010">Activator</keyword>
<evidence type="ECO:0000256" key="8">
    <source>
        <dbReference type="ARBA" id="ARBA00023015"/>
    </source>
</evidence>
<keyword evidence="4 13" id="KW-0479">Metal-binding</keyword>
<evidence type="ECO:0000256" key="10">
    <source>
        <dbReference type="ARBA" id="ARBA00023163"/>
    </source>
</evidence>
<evidence type="ECO:0000256" key="13">
    <source>
        <dbReference type="PROSITE-ProRule" id="PRU00203"/>
    </source>
</evidence>
<evidence type="ECO:0000313" key="16">
    <source>
        <dbReference type="EMBL" id="KIH42555.1"/>
    </source>
</evidence>
<dbReference type="GO" id="GO:0031490">
    <property type="term" value="F:chromatin DNA binding"/>
    <property type="evidence" value="ECO:0007669"/>
    <property type="project" value="TreeGrafter"/>
</dbReference>
<dbReference type="Pfam" id="PF02135">
    <property type="entry name" value="zf-TAZ"/>
    <property type="match status" value="1"/>
</dbReference>
<keyword evidence="3" id="KW-0808">Transferase</keyword>
<evidence type="ECO:0000259" key="15">
    <source>
        <dbReference type="PROSITE" id="PS50134"/>
    </source>
</evidence>
<keyword evidence="10" id="KW-0804">Transcription</keyword>
<feature type="compositionally biased region" description="Polar residues" evidence="14">
    <location>
        <begin position="214"/>
        <end position="238"/>
    </location>
</feature>
<dbReference type="OrthoDB" id="5852836at2759"/>
<feature type="region of interest" description="Disordered" evidence="14">
    <location>
        <begin position="171"/>
        <end position="267"/>
    </location>
</feature>
<dbReference type="GO" id="GO:0005634">
    <property type="term" value="C:nucleus"/>
    <property type="evidence" value="ECO:0007669"/>
    <property type="project" value="UniProtKB-SubCell"/>
</dbReference>
<name>A0A0C2F1Z0_9BILA</name>
<dbReference type="GO" id="GO:0000123">
    <property type="term" value="C:histone acetyltransferase complex"/>
    <property type="evidence" value="ECO:0007669"/>
    <property type="project" value="TreeGrafter"/>
</dbReference>
<dbReference type="InterPro" id="IPR035898">
    <property type="entry name" value="TAZ_dom_sf"/>
</dbReference>
<feature type="zinc finger region" description="TAZ-type" evidence="13">
    <location>
        <begin position="61"/>
        <end position="142"/>
    </location>
</feature>
<dbReference type="PROSITE" id="PS50134">
    <property type="entry name" value="ZF_TAZ"/>
    <property type="match status" value="1"/>
</dbReference>
<evidence type="ECO:0000256" key="6">
    <source>
        <dbReference type="ARBA" id="ARBA00022833"/>
    </source>
</evidence>
<dbReference type="PANTHER" id="PTHR13808:SF1">
    <property type="entry name" value="HISTONE ACETYLTRANSFERASE"/>
    <property type="match status" value="1"/>
</dbReference>
<dbReference type="GO" id="GO:0045944">
    <property type="term" value="P:positive regulation of transcription by RNA polymerase II"/>
    <property type="evidence" value="ECO:0007669"/>
    <property type="project" value="TreeGrafter"/>
</dbReference>
<evidence type="ECO:0000256" key="12">
    <source>
        <dbReference type="ARBA" id="ARBA00048017"/>
    </source>
</evidence>
<keyword evidence="8" id="KW-0805">Transcription regulation</keyword>
<dbReference type="SUPFAM" id="SSF57933">
    <property type="entry name" value="TAZ domain"/>
    <property type="match status" value="1"/>
</dbReference>
<reference evidence="16 17" key="1">
    <citation type="submission" date="2013-12" db="EMBL/GenBank/DDBJ databases">
        <title>Draft genome of the parsitic nematode Ancylostoma duodenale.</title>
        <authorList>
            <person name="Mitreva M."/>
        </authorList>
    </citation>
    <scope>NUCLEOTIDE SEQUENCE [LARGE SCALE GENOMIC DNA]</scope>
    <source>
        <strain evidence="16 17">Zhejiang</strain>
    </source>
</reference>
<gene>
    <name evidence="16" type="ORF">ANCDUO_27460</name>
</gene>
<dbReference type="EC" id="2.3.1.48" evidence="2"/>
<keyword evidence="6 13" id="KW-0862">Zinc</keyword>
<keyword evidence="5 13" id="KW-0863">Zinc-finger</keyword>
<keyword evidence="11" id="KW-0539">Nucleus</keyword>
<dbReference type="InterPro" id="IPR013178">
    <property type="entry name" value="Histone_AcTrfase_Rtt109/CBP"/>
</dbReference>
<protein>
    <recommendedName>
        <fullName evidence="2">histone acetyltransferase</fullName>
        <ecNumber evidence="2">2.3.1.48</ecNumber>
    </recommendedName>
</protein>
<dbReference type="PANTHER" id="PTHR13808">
    <property type="entry name" value="CBP/P300-RELATED"/>
    <property type="match status" value="1"/>
</dbReference>
<evidence type="ECO:0000256" key="14">
    <source>
        <dbReference type="SAM" id="MobiDB-lite"/>
    </source>
</evidence>
<dbReference type="Gene3D" id="1.20.1020.10">
    <property type="entry name" value="TAZ domain"/>
    <property type="match status" value="1"/>
</dbReference>
<proteinExistence type="predicted"/>
<comment type="catalytic activity">
    <reaction evidence="12">
        <text>L-lysyl-[protein] + acetyl-CoA = N(6)-acetyl-L-lysyl-[protein] + CoA + H(+)</text>
        <dbReference type="Rhea" id="RHEA:45948"/>
        <dbReference type="Rhea" id="RHEA-COMP:9752"/>
        <dbReference type="Rhea" id="RHEA-COMP:10731"/>
        <dbReference type="ChEBI" id="CHEBI:15378"/>
        <dbReference type="ChEBI" id="CHEBI:29969"/>
        <dbReference type="ChEBI" id="CHEBI:57287"/>
        <dbReference type="ChEBI" id="CHEBI:57288"/>
        <dbReference type="ChEBI" id="CHEBI:61930"/>
        <dbReference type="EC" id="2.3.1.48"/>
    </reaction>
</comment>
<dbReference type="GO" id="GO:0004402">
    <property type="term" value="F:histone acetyltransferase activity"/>
    <property type="evidence" value="ECO:0007669"/>
    <property type="project" value="InterPro"/>
</dbReference>
<evidence type="ECO:0000256" key="9">
    <source>
        <dbReference type="ARBA" id="ARBA00023159"/>
    </source>
</evidence>
<evidence type="ECO:0000313" key="17">
    <source>
        <dbReference type="Proteomes" id="UP000054047"/>
    </source>
</evidence>
<organism evidence="16 17">
    <name type="scientific">Ancylostoma duodenale</name>
    <dbReference type="NCBI Taxonomy" id="51022"/>
    <lineage>
        <taxon>Eukaryota</taxon>
        <taxon>Metazoa</taxon>
        <taxon>Ecdysozoa</taxon>
        <taxon>Nematoda</taxon>
        <taxon>Chromadorea</taxon>
        <taxon>Rhabditida</taxon>
        <taxon>Rhabditina</taxon>
        <taxon>Rhabditomorpha</taxon>
        <taxon>Strongyloidea</taxon>
        <taxon>Ancylostomatidae</taxon>
        <taxon>Ancylostomatinae</taxon>
        <taxon>Ancylostoma</taxon>
    </lineage>
</organism>
<dbReference type="EMBL" id="KN795504">
    <property type="protein sequence ID" value="KIH42555.1"/>
    <property type="molecule type" value="Genomic_DNA"/>
</dbReference>